<reference evidence="1 2" key="1">
    <citation type="submission" date="2021-06" db="EMBL/GenBank/DDBJ databases">
        <title>Caerostris extrusa draft genome.</title>
        <authorList>
            <person name="Kono N."/>
            <person name="Arakawa K."/>
        </authorList>
    </citation>
    <scope>NUCLEOTIDE SEQUENCE [LARGE SCALE GENOMIC DNA]</scope>
</reference>
<evidence type="ECO:0000313" key="1">
    <source>
        <dbReference type="EMBL" id="GIY59514.1"/>
    </source>
</evidence>
<sequence>MADSKVYYSVLQSATMWFIISQRSASKMNDTQNQNGFGVLGSELLDESLWSCVSSNDYLSQFPILQYHPGALMESEYTDHCTQRF</sequence>
<protein>
    <submittedName>
        <fullName evidence="1">Uncharacterized protein</fullName>
    </submittedName>
</protein>
<gene>
    <name evidence="1" type="ORF">CEXT_40261</name>
</gene>
<comment type="caution">
    <text evidence="1">The sequence shown here is derived from an EMBL/GenBank/DDBJ whole genome shotgun (WGS) entry which is preliminary data.</text>
</comment>
<name>A0AAV4UP10_CAEEX</name>
<accession>A0AAV4UP10</accession>
<proteinExistence type="predicted"/>
<evidence type="ECO:0000313" key="2">
    <source>
        <dbReference type="Proteomes" id="UP001054945"/>
    </source>
</evidence>
<organism evidence="1 2">
    <name type="scientific">Caerostris extrusa</name>
    <name type="common">Bark spider</name>
    <name type="synonym">Caerostris bankana</name>
    <dbReference type="NCBI Taxonomy" id="172846"/>
    <lineage>
        <taxon>Eukaryota</taxon>
        <taxon>Metazoa</taxon>
        <taxon>Ecdysozoa</taxon>
        <taxon>Arthropoda</taxon>
        <taxon>Chelicerata</taxon>
        <taxon>Arachnida</taxon>
        <taxon>Araneae</taxon>
        <taxon>Araneomorphae</taxon>
        <taxon>Entelegynae</taxon>
        <taxon>Araneoidea</taxon>
        <taxon>Araneidae</taxon>
        <taxon>Caerostris</taxon>
    </lineage>
</organism>
<dbReference type="AlphaFoldDB" id="A0AAV4UP10"/>
<dbReference type="Proteomes" id="UP001054945">
    <property type="component" value="Unassembled WGS sequence"/>
</dbReference>
<dbReference type="EMBL" id="BPLR01013210">
    <property type="protein sequence ID" value="GIY59514.1"/>
    <property type="molecule type" value="Genomic_DNA"/>
</dbReference>
<keyword evidence="2" id="KW-1185">Reference proteome</keyword>